<evidence type="ECO:0000313" key="4">
    <source>
        <dbReference type="EMBL" id="CAH7691006.1"/>
    </source>
</evidence>
<dbReference type="AlphaFoldDB" id="A0AAV0B301"/>
<keyword evidence="5" id="KW-1185">Reference proteome</keyword>
<name>A0AAV0B301_PHAPC</name>
<dbReference type="PANTHER" id="PTHR33339">
    <property type="entry name" value="LYSM DOMAIN-CONTAINING PROTEIN"/>
    <property type="match status" value="1"/>
</dbReference>
<dbReference type="EMBL" id="CALTRL010006497">
    <property type="protein sequence ID" value="CAH7691006.1"/>
    <property type="molecule type" value="Genomic_DNA"/>
</dbReference>
<dbReference type="PANTHER" id="PTHR33339:SF1">
    <property type="entry name" value="LYSM DOMAIN-CONTAINING PROTEIN"/>
    <property type="match status" value="1"/>
</dbReference>
<organism evidence="3 5">
    <name type="scientific">Phakopsora pachyrhizi</name>
    <name type="common">Asian soybean rust disease fungus</name>
    <dbReference type="NCBI Taxonomy" id="170000"/>
    <lineage>
        <taxon>Eukaryota</taxon>
        <taxon>Fungi</taxon>
        <taxon>Dikarya</taxon>
        <taxon>Basidiomycota</taxon>
        <taxon>Pucciniomycotina</taxon>
        <taxon>Pucciniomycetes</taxon>
        <taxon>Pucciniales</taxon>
        <taxon>Phakopsoraceae</taxon>
        <taxon>Phakopsora</taxon>
    </lineage>
</organism>
<dbReference type="Proteomes" id="UP001153365">
    <property type="component" value="Unassembled WGS sequence"/>
</dbReference>
<evidence type="ECO:0000259" key="2">
    <source>
        <dbReference type="Pfam" id="PF25278"/>
    </source>
</evidence>
<keyword evidence="1" id="KW-1133">Transmembrane helix</keyword>
<evidence type="ECO:0000256" key="1">
    <source>
        <dbReference type="SAM" id="Phobius"/>
    </source>
</evidence>
<accession>A0AAV0B301</accession>
<gene>
    <name evidence="3" type="ORF">PPACK8108_LOCUS11241</name>
    <name evidence="4" type="ORF">PPACK8108_LOCUS26540</name>
</gene>
<keyword evidence="1" id="KW-0812">Transmembrane</keyword>
<feature type="transmembrane region" description="Helical" evidence="1">
    <location>
        <begin position="109"/>
        <end position="131"/>
    </location>
</feature>
<dbReference type="EMBL" id="CALTRL010002600">
    <property type="protein sequence ID" value="CAH7676139.1"/>
    <property type="molecule type" value="Genomic_DNA"/>
</dbReference>
<protein>
    <recommendedName>
        <fullName evidence="2">DUF7872 domain-containing protein</fullName>
    </recommendedName>
</protein>
<reference evidence="3" key="1">
    <citation type="submission" date="2022-06" db="EMBL/GenBank/DDBJ databases">
        <authorList>
            <consortium name="SYNGENTA / RWTH Aachen University"/>
        </authorList>
    </citation>
    <scope>NUCLEOTIDE SEQUENCE</scope>
</reference>
<feature type="domain" description="DUF7872" evidence="2">
    <location>
        <begin position="175"/>
        <end position="388"/>
    </location>
</feature>
<keyword evidence="1" id="KW-0472">Membrane</keyword>
<evidence type="ECO:0000313" key="3">
    <source>
        <dbReference type="EMBL" id="CAH7676139.1"/>
    </source>
</evidence>
<evidence type="ECO:0000313" key="5">
    <source>
        <dbReference type="Proteomes" id="UP001153365"/>
    </source>
</evidence>
<sequence length="389" mass="41975">MSALSQIPLANCINGPINPELWNSLGMDNYLKNYLGGKNLTLTQYAASVHSANFICGIGRRCLAGQPCAPVQKLDWLVLYSSQQWNFYMNSLHDAVEASISIVVGWTGLTITVGILSIMVLAAASALMFVGPTAYTLLAAEAVGEGAAVEAVGGSAVIGSAAVAPLIVRRHQKETLSTDLFGAYARLDNDLTILYSKLKKVIFLNVDAVLRSPISSDQGLYNLLKNGTFLTANPSKLALEADARRMAQLTMMSELFKSLRMFILVGKDPCIYDGPNGAFSGIDILSYCTPDGLMMNIVRAEGDKLVQKIPHADLLTVKYGFSTEFLASTAIRCQVRSKNSSQAESKNNQNDQCAFTAPVCDARVPDIRNKILSHQKVVIACREGGKLLI</sequence>
<comment type="caution">
    <text evidence="3">The sequence shown here is derived from an EMBL/GenBank/DDBJ whole genome shotgun (WGS) entry which is preliminary data.</text>
</comment>
<dbReference type="InterPro" id="IPR057194">
    <property type="entry name" value="DUF7872"/>
</dbReference>
<proteinExistence type="predicted"/>
<feature type="transmembrane region" description="Helical" evidence="1">
    <location>
        <begin position="151"/>
        <end position="168"/>
    </location>
</feature>
<dbReference type="Pfam" id="PF25278">
    <property type="entry name" value="DUF7872"/>
    <property type="match status" value="1"/>
</dbReference>